<feature type="region of interest" description="Disordered" evidence="1">
    <location>
        <begin position="333"/>
        <end position="452"/>
    </location>
</feature>
<gene>
    <name evidence="2" type="ORF">PSNMU_V1.4_AUG-EV-PASAV3_0007470</name>
</gene>
<feature type="compositionally biased region" description="Gly residues" evidence="1">
    <location>
        <begin position="359"/>
        <end position="369"/>
    </location>
</feature>
<evidence type="ECO:0000313" key="2">
    <source>
        <dbReference type="EMBL" id="VEU34055.1"/>
    </source>
</evidence>
<feature type="compositionally biased region" description="Basic and acidic residues" evidence="1">
    <location>
        <begin position="13"/>
        <end position="22"/>
    </location>
</feature>
<feature type="compositionally biased region" description="Acidic residues" evidence="1">
    <location>
        <begin position="1"/>
        <end position="12"/>
    </location>
</feature>
<dbReference type="GO" id="GO:0006368">
    <property type="term" value="P:transcription elongation by RNA polymerase II"/>
    <property type="evidence" value="ECO:0007669"/>
    <property type="project" value="InterPro"/>
</dbReference>
<keyword evidence="3" id="KW-1185">Reference proteome</keyword>
<evidence type="ECO:0008006" key="4">
    <source>
        <dbReference type="Google" id="ProtNLM"/>
    </source>
</evidence>
<feature type="compositionally biased region" description="Basic and acidic residues" evidence="1">
    <location>
        <begin position="31"/>
        <end position="57"/>
    </location>
</feature>
<feature type="compositionally biased region" description="Basic and acidic residues" evidence="1">
    <location>
        <begin position="336"/>
        <end position="352"/>
    </location>
</feature>
<dbReference type="Pfam" id="PF04004">
    <property type="entry name" value="Leo1"/>
    <property type="match status" value="1"/>
</dbReference>
<feature type="compositionally biased region" description="Basic and acidic residues" evidence="1">
    <location>
        <begin position="76"/>
        <end position="85"/>
    </location>
</feature>
<feature type="compositionally biased region" description="Acidic residues" evidence="1">
    <location>
        <begin position="93"/>
        <end position="104"/>
    </location>
</feature>
<dbReference type="GO" id="GO:0032968">
    <property type="term" value="P:positive regulation of transcription elongation by RNA polymerase II"/>
    <property type="evidence" value="ECO:0007669"/>
    <property type="project" value="TreeGrafter"/>
</dbReference>
<dbReference type="PANTHER" id="PTHR23146:SF0">
    <property type="entry name" value="RNA POLYMERASE-ASSOCIATED PROTEIN LEO1"/>
    <property type="match status" value="1"/>
</dbReference>
<dbReference type="PANTHER" id="PTHR23146">
    <property type="entry name" value="LEO1 PROTEIN"/>
    <property type="match status" value="1"/>
</dbReference>
<feature type="compositionally biased region" description="Acidic residues" evidence="1">
    <location>
        <begin position="58"/>
        <end position="68"/>
    </location>
</feature>
<name>A0A448YW85_9STRA</name>
<protein>
    <recommendedName>
        <fullName evidence="4">Leo1-like protein</fullName>
    </recommendedName>
</protein>
<dbReference type="GO" id="GO:1990269">
    <property type="term" value="F:RNA polymerase II C-terminal domain phosphoserine binding"/>
    <property type="evidence" value="ECO:0007669"/>
    <property type="project" value="TreeGrafter"/>
</dbReference>
<feature type="compositionally biased region" description="Acidic residues" evidence="1">
    <location>
        <begin position="402"/>
        <end position="418"/>
    </location>
</feature>
<feature type="region of interest" description="Disordered" evidence="1">
    <location>
        <begin position="1"/>
        <end position="155"/>
    </location>
</feature>
<feature type="compositionally biased region" description="Acidic residues" evidence="1">
    <location>
        <begin position="435"/>
        <end position="452"/>
    </location>
</feature>
<reference evidence="2 3" key="1">
    <citation type="submission" date="2019-01" db="EMBL/GenBank/DDBJ databases">
        <authorList>
            <person name="Ferrante I. M."/>
        </authorList>
    </citation>
    <scope>NUCLEOTIDE SEQUENCE [LARGE SCALE GENOMIC DNA]</scope>
    <source>
        <strain evidence="2 3">B856</strain>
    </source>
</reference>
<organism evidence="2 3">
    <name type="scientific">Pseudo-nitzschia multistriata</name>
    <dbReference type="NCBI Taxonomy" id="183589"/>
    <lineage>
        <taxon>Eukaryota</taxon>
        <taxon>Sar</taxon>
        <taxon>Stramenopiles</taxon>
        <taxon>Ochrophyta</taxon>
        <taxon>Bacillariophyta</taxon>
        <taxon>Bacillariophyceae</taxon>
        <taxon>Bacillariophycidae</taxon>
        <taxon>Bacillariales</taxon>
        <taxon>Bacillariaceae</taxon>
        <taxon>Pseudo-nitzschia</taxon>
    </lineage>
</organism>
<dbReference type="Proteomes" id="UP000291116">
    <property type="component" value="Unassembled WGS sequence"/>
</dbReference>
<dbReference type="OrthoDB" id="20844at2759"/>
<proteinExistence type="predicted"/>
<dbReference type="AlphaFoldDB" id="A0A448YW85"/>
<feature type="compositionally biased region" description="Basic residues" evidence="1">
    <location>
        <begin position="127"/>
        <end position="137"/>
    </location>
</feature>
<dbReference type="InterPro" id="IPR007149">
    <property type="entry name" value="Leo1"/>
</dbReference>
<evidence type="ECO:0000313" key="3">
    <source>
        <dbReference type="Proteomes" id="UP000291116"/>
    </source>
</evidence>
<dbReference type="EMBL" id="CAACVS010000017">
    <property type="protein sequence ID" value="VEU34055.1"/>
    <property type="molecule type" value="Genomic_DNA"/>
</dbReference>
<evidence type="ECO:0000256" key="1">
    <source>
        <dbReference type="SAM" id="MobiDB-lite"/>
    </source>
</evidence>
<accession>A0A448YW85</accession>
<dbReference type="GO" id="GO:0016593">
    <property type="term" value="C:Cdc73/Paf1 complex"/>
    <property type="evidence" value="ECO:0007669"/>
    <property type="project" value="InterPro"/>
</dbReference>
<sequence>MFDEDSSSDEEEKNPVETKTTDDNDNDNDDGDKKAAEESKIEEDGKGDGETKTAEEGKNDDDGDSDDESVGKGQGGKKETTKKDASTAGLFDDSSDDDDDDAVFDDAGAVVGSSAPPKKKEEDPELKRRRAASKKGRTQNATVPSAGKPQEGCSLHMTKLPNVVAIQPSAFDEVDYDEKEEEETYKGYVHNMIRWRYKKDDNGNPMRDERGLIRESNTKLVKWSDGSFTLHIGKEAFDIQNVDSSTGSGFSGLNGYVYQSQKATFQTDENDSDNDDEDDLQNGGTVLECIGPVGSRFVAKPSSLQSESHKSLTVAVRQRTVKRAKIAQYMTEEDPEKLKQERIKYNEDAEKLKQRKRATGGGSRGGGRRPGMNKGYLEADDDEGYDTVNLRAMKKASASNYDMDEMDDYGDESDDDYDQSFANRGRKRQRKPVEEDSDDDDEEMVFDDDDDDDVVKIHQKKKSSAVLDDDE</sequence>